<dbReference type="EMBL" id="LRAD01000045">
    <property type="protein sequence ID" value="KXZ59549.1"/>
    <property type="molecule type" value="Genomic_DNA"/>
</dbReference>
<feature type="transmembrane region" description="Helical" evidence="1">
    <location>
        <begin position="72"/>
        <end position="94"/>
    </location>
</feature>
<keyword evidence="1" id="KW-0812">Transmembrane</keyword>
<gene>
    <name evidence="2" type="ORF">Mlaev_02281</name>
</gene>
<evidence type="ECO:0000313" key="3">
    <source>
        <dbReference type="Proteomes" id="UP000075357"/>
    </source>
</evidence>
<dbReference type="STRING" id="36807.Mlaev_02281"/>
<evidence type="ECO:0000256" key="1">
    <source>
        <dbReference type="SAM" id="Phobius"/>
    </source>
</evidence>
<name>A0A150HBP9_9MICO</name>
<dbReference type="Gene3D" id="3.40.50.1820">
    <property type="entry name" value="alpha/beta hydrolase"/>
    <property type="match status" value="1"/>
</dbReference>
<dbReference type="Proteomes" id="UP000075357">
    <property type="component" value="Unassembled WGS sequence"/>
</dbReference>
<dbReference type="GO" id="GO:0016747">
    <property type="term" value="F:acyltransferase activity, transferring groups other than amino-acyl groups"/>
    <property type="evidence" value="ECO:0007669"/>
    <property type="project" value="TreeGrafter"/>
</dbReference>
<feature type="transmembrane region" description="Helical" evidence="1">
    <location>
        <begin position="101"/>
        <end position="122"/>
    </location>
</feature>
<dbReference type="RefSeq" id="WP_061683462.1">
    <property type="nucleotide sequence ID" value="NZ_LRAD01000045.1"/>
</dbReference>
<dbReference type="SUPFAM" id="SSF53474">
    <property type="entry name" value="alpha/beta-Hydrolases"/>
    <property type="match status" value="1"/>
</dbReference>
<reference evidence="2 3" key="1">
    <citation type="submission" date="2016-01" db="EMBL/GenBank/DDBJ databases">
        <title>Draft genome sequences of Microbacterium laevaniformans LCDC 91-0039 and the type strain of Microbacterium hominis LCDC 84-209.</title>
        <authorList>
            <person name="Bernier A.-M."/>
            <person name="Bernard K."/>
        </authorList>
    </citation>
    <scope>NUCLEOTIDE SEQUENCE [LARGE SCALE GENOMIC DNA]</scope>
    <source>
        <strain evidence="2 3">LCDC 91-0039</strain>
    </source>
</reference>
<feature type="transmembrane region" description="Helical" evidence="1">
    <location>
        <begin position="12"/>
        <end position="31"/>
    </location>
</feature>
<dbReference type="InterPro" id="IPR000801">
    <property type="entry name" value="Esterase-like"/>
</dbReference>
<accession>A0A150HBP9</accession>
<dbReference type="AlphaFoldDB" id="A0A150HBP9"/>
<feature type="transmembrane region" description="Helical" evidence="1">
    <location>
        <begin position="38"/>
        <end position="60"/>
    </location>
</feature>
<comment type="caution">
    <text evidence="2">The sequence shown here is derived from an EMBL/GenBank/DDBJ whole genome shotgun (WGS) entry which is preliminary data.</text>
</comment>
<dbReference type="InterPro" id="IPR029058">
    <property type="entry name" value="AB_hydrolase_fold"/>
</dbReference>
<keyword evidence="1" id="KW-0472">Membrane</keyword>
<sequence length="428" mass="44850">MAAFLELRIDEPWLIGVVGALSVGLIVVLLIRRRVEGWPLWAAPSMTVGASAAIAFALYARKTNLFGMPLPWQSVVWGAGGSAAVGLAVANLVGAPWRRRAVAVLAIPIFLIEATLGINAYYGLTPTVASFFHLQINRPITLQTGTSGPDGDVNLYRTWQPPADMPTTGEQGTIEIPATQSGFAARTAGIYTPPAARTAHPPRLPLVILMMGQPGDPDPQYIAKVLDAQAQKNKGLAPYVLVVDQLGDPSRDPACADSAMYGNVETYVTRDVVAFARTLPVQQSPGQRTIAGYSNGGGCAFTYAAEHPDVWGNLLSVSGEIDPGSEHPDETVADVFGGSIAAYDAAKPTSILSSHAGGYPNEWALFTAGQNDPAYIDQARRGAAAAAKAGWNVDSYVVPGAGHVVDALEGGLAEGFARLSPRLGLSAP</sequence>
<keyword evidence="1" id="KW-1133">Transmembrane helix</keyword>
<dbReference type="PANTHER" id="PTHR48098">
    <property type="entry name" value="ENTEROCHELIN ESTERASE-RELATED"/>
    <property type="match status" value="1"/>
</dbReference>
<keyword evidence="3" id="KW-1185">Reference proteome</keyword>
<protein>
    <submittedName>
        <fullName evidence="2">Putative esterase</fullName>
    </submittedName>
</protein>
<evidence type="ECO:0000313" key="2">
    <source>
        <dbReference type="EMBL" id="KXZ59549.1"/>
    </source>
</evidence>
<dbReference type="PANTHER" id="PTHR48098:SF1">
    <property type="entry name" value="DIACYLGLYCEROL ACYLTRANSFERASE_MYCOLYLTRANSFERASE AG85A"/>
    <property type="match status" value="1"/>
</dbReference>
<dbReference type="InterPro" id="IPR050583">
    <property type="entry name" value="Mycobacterial_A85_antigen"/>
</dbReference>
<dbReference type="PATRIC" id="fig|36807.3.peg.2317"/>
<proteinExistence type="predicted"/>
<organism evidence="2 3">
    <name type="scientific">Microbacterium laevaniformans</name>
    <dbReference type="NCBI Taxonomy" id="36807"/>
    <lineage>
        <taxon>Bacteria</taxon>
        <taxon>Bacillati</taxon>
        <taxon>Actinomycetota</taxon>
        <taxon>Actinomycetes</taxon>
        <taxon>Micrococcales</taxon>
        <taxon>Microbacteriaceae</taxon>
        <taxon>Microbacterium</taxon>
    </lineage>
</organism>
<dbReference type="Pfam" id="PF00756">
    <property type="entry name" value="Esterase"/>
    <property type="match status" value="1"/>
</dbReference>